<comment type="caution">
    <text evidence="2">The sequence shown here is derived from an EMBL/GenBank/DDBJ whole genome shotgun (WGS) entry which is preliminary data.</text>
</comment>
<reference evidence="2" key="1">
    <citation type="submission" date="2020-10" db="EMBL/GenBank/DDBJ databases">
        <authorList>
            <person name="Gilroy R."/>
        </authorList>
    </citation>
    <scope>NUCLEOTIDE SEQUENCE</scope>
    <source>
        <strain evidence="2">10037</strain>
    </source>
</reference>
<accession>A0A9D9N9X8</accession>
<proteinExistence type="predicted"/>
<dbReference type="InterPro" id="IPR003343">
    <property type="entry name" value="Big_2"/>
</dbReference>
<reference evidence="2" key="2">
    <citation type="journal article" date="2021" name="PeerJ">
        <title>Extensive microbial diversity within the chicken gut microbiome revealed by metagenomics and culture.</title>
        <authorList>
            <person name="Gilroy R."/>
            <person name="Ravi A."/>
            <person name="Getino M."/>
            <person name="Pursley I."/>
            <person name="Horton D.L."/>
            <person name="Alikhan N.F."/>
            <person name="Baker D."/>
            <person name="Gharbi K."/>
            <person name="Hall N."/>
            <person name="Watson M."/>
            <person name="Adriaenssens E.M."/>
            <person name="Foster-Nyarko E."/>
            <person name="Jarju S."/>
            <person name="Secka A."/>
            <person name="Antonio M."/>
            <person name="Oren A."/>
            <person name="Chaudhuri R.R."/>
            <person name="La Ragione R."/>
            <person name="Hildebrand F."/>
            <person name="Pallen M.J."/>
        </authorList>
    </citation>
    <scope>NUCLEOTIDE SEQUENCE</scope>
    <source>
        <strain evidence="2">10037</strain>
    </source>
</reference>
<dbReference type="InterPro" id="IPR008964">
    <property type="entry name" value="Invasin/intimin_cell_adhesion"/>
</dbReference>
<dbReference type="Proteomes" id="UP000823597">
    <property type="component" value="Unassembled WGS sequence"/>
</dbReference>
<dbReference type="SMART" id="SM00635">
    <property type="entry name" value="BID_2"/>
    <property type="match status" value="1"/>
</dbReference>
<organism evidence="2 3">
    <name type="scientific">Candidatus Merdivivens pullistercoris</name>
    <dbReference type="NCBI Taxonomy" id="2840873"/>
    <lineage>
        <taxon>Bacteria</taxon>
        <taxon>Pseudomonadati</taxon>
        <taxon>Bacteroidota</taxon>
        <taxon>Bacteroidia</taxon>
        <taxon>Bacteroidales</taxon>
        <taxon>Muribaculaceae</taxon>
        <taxon>Muribaculaceae incertae sedis</taxon>
        <taxon>Candidatus Merdivivens</taxon>
    </lineage>
</organism>
<evidence type="ECO:0000259" key="1">
    <source>
        <dbReference type="SMART" id="SM00635"/>
    </source>
</evidence>
<feature type="domain" description="BIG2" evidence="1">
    <location>
        <begin position="26"/>
        <end position="104"/>
    </location>
</feature>
<protein>
    <submittedName>
        <fullName evidence="2">Ig-like domain-containing protein</fullName>
    </submittedName>
</protein>
<gene>
    <name evidence="2" type="ORF">IAB93_07370</name>
</gene>
<dbReference type="EMBL" id="JADIME010000077">
    <property type="protein sequence ID" value="MBO8465797.1"/>
    <property type="molecule type" value="Genomic_DNA"/>
</dbReference>
<dbReference type="Pfam" id="PF02368">
    <property type="entry name" value="Big_2"/>
    <property type="match status" value="1"/>
</dbReference>
<dbReference type="PROSITE" id="PS51257">
    <property type="entry name" value="PROKAR_LIPOPROTEIN"/>
    <property type="match status" value="1"/>
</dbReference>
<evidence type="ECO:0000313" key="2">
    <source>
        <dbReference type="EMBL" id="MBO8465797.1"/>
    </source>
</evidence>
<dbReference type="Gene3D" id="2.60.40.1080">
    <property type="match status" value="1"/>
</dbReference>
<dbReference type="SUPFAM" id="SSF49373">
    <property type="entry name" value="Invasin/intimin cell-adhesion fragments"/>
    <property type="match status" value="1"/>
</dbReference>
<evidence type="ECO:0000313" key="3">
    <source>
        <dbReference type="Proteomes" id="UP000823597"/>
    </source>
</evidence>
<sequence length="346" mass="38622">MKKQILLIAFTVVFSVLSCSKNSLEAIDSLQVEPETATMHPGDTLTLQVSMSPENASGIKTILWQSSHPQTVSVDKNGHIRALRVGSSSITAQTDGLSDSCLVIVENIPPQTGDYYYSDGSWSPELDENKTVIGIVFWCGDPGKDDPLLRQEHPDCVNGLAVAIDGDMEIPWQTGYSEYKKTVGEWIEENAPEYISILSGNGENDNMNRILGYNNTKAIERFNSAPENSAWPVEIVENTVKYRKSRKAPASSSDWYLPSLKELSILCSAEQEGNIWDLRDITSNRDIINARLTSLPGSQPLVAFPYWSSTEGDRLRAYYVNFEIGLPNFSYVKDTWYLRTRCVLAF</sequence>
<name>A0A9D9N9X8_9BACT</name>
<dbReference type="AlphaFoldDB" id="A0A9D9N9X8"/>